<gene>
    <name evidence="1" type="ORF">SAMN02745202_00285</name>
</gene>
<dbReference type="STRING" id="28136.SAMN02745202_00285"/>
<accession>A0A1T4L1X0</accession>
<dbReference type="AlphaFoldDB" id="A0A1T4L1X0"/>
<organism evidence="1 2">
    <name type="scientific">Segatella oulorum</name>
    <dbReference type="NCBI Taxonomy" id="28136"/>
    <lineage>
        <taxon>Bacteria</taxon>
        <taxon>Pseudomonadati</taxon>
        <taxon>Bacteroidota</taxon>
        <taxon>Bacteroidia</taxon>
        <taxon>Bacteroidales</taxon>
        <taxon>Prevotellaceae</taxon>
        <taxon>Segatella</taxon>
    </lineage>
</organism>
<sequence length="54" mass="6428">MQLKSIPNDATICTTLHCDLHHITPQSLCFFLQNRLQKRYNSFNYGVENNRKFK</sequence>
<name>A0A1T4L1X0_9BACT</name>
<reference evidence="1 2" key="1">
    <citation type="submission" date="2017-02" db="EMBL/GenBank/DDBJ databases">
        <authorList>
            <person name="Peterson S.W."/>
        </authorList>
    </citation>
    <scope>NUCLEOTIDE SEQUENCE [LARGE SCALE GENOMIC DNA]</scope>
    <source>
        <strain evidence="1 2">ATCC 43324</strain>
    </source>
</reference>
<proteinExistence type="predicted"/>
<evidence type="ECO:0000313" key="2">
    <source>
        <dbReference type="Proteomes" id="UP000190065"/>
    </source>
</evidence>
<evidence type="ECO:0000313" key="1">
    <source>
        <dbReference type="EMBL" id="SJZ48732.1"/>
    </source>
</evidence>
<protein>
    <submittedName>
        <fullName evidence="1">Uncharacterized protein</fullName>
    </submittedName>
</protein>
<dbReference type="Proteomes" id="UP000190065">
    <property type="component" value="Unassembled WGS sequence"/>
</dbReference>
<dbReference type="EMBL" id="FUXK01000002">
    <property type="protein sequence ID" value="SJZ48732.1"/>
    <property type="molecule type" value="Genomic_DNA"/>
</dbReference>